<organism evidence="2 3">
    <name type="scientific">Devosia pacifica</name>
    <dbReference type="NCBI Taxonomy" id="1335967"/>
    <lineage>
        <taxon>Bacteria</taxon>
        <taxon>Pseudomonadati</taxon>
        <taxon>Pseudomonadota</taxon>
        <taxon>Alphaproteobacteria</taxon>
        <taxon>Hyphomicrobiales</taxon>
        <taxon>Devosiaceae</taxon>
        <taxon>Devosia</taxon>
    </lineage>
</organism>
<sequence>MVDDDEGGQKQPVKGRLKAQEGIPYPPSPPAPVETQRRVYALPADLVERIVEYQREKGYPSEVEAVRRLLDDALKSRDTLERIISRFLTRLGAQRSAVEVSRDILVGHPLVGSMSFEEDKVDFWMKDGWNVKISDDGTVLVWPPGEASKRGGLAWSWVPDDDKFGPGTITDDIPF</sequence>
<gene>
    <name evidence="2" type="ORF">GCM10007989_04670</name>
</gene>
<evidence type="ECO:0000313" key="3">
    <source>
        <dbReference type="Proteomes" id="UP000646579"/>
    </source>
</evidence>
<dbReference type="EMBL" id="BMZE01000001">
    <property type="protein sequence ID" value="GHA13155.1"/>
    <property type="molecule type" value="Genomic_DNA"/>
</dbReference>
<comment type="caution">
    <text evidence="2">The sequence shown here is derived from an EMBL/GenBank/DDBJ whole genome shotgun (WGS) entry which is preliminary data.</text>
</comment>
<name>A0A918RVW0_9HYPH</name>
<dbReference type="AlphaFoldDB" id="A0A918RVW0"/>
<keyword evidence="3" id="KW-1185">Reference proteome</keyword>
<proteinExistence type="predicted"/>
<reference evidence="2" key="2">
    <citation type="submission" date="2020-09" db="EMBL/GenBank/DDBJ databases">
        <authorList>
            <person name="Sun Q."/>
            <person name="Kim S."/>
        </authorList>
    </citation>
    <scope>NUCLEOTIDE SEQUENCE</scope>
    <source>
        <strain evidence="2">KCTC 32437</strain>
    </source>
</reference>
<feature type="region of interest" description="Disordered" evidence="1">
    <location>
        <begin position="1"/>
        <end position="36"/>
    </location>
</feature>
<protein>
    <submittedName>
        <fullName evidence="2">Uncharacterized protein</fullName>
    </submittedName>
</protein>
<evidence type="ECO:0000256" key="1">
    <source>
        <dbReference type="SAM" id="MobiDB-lite"/>
    </source>
</evidence>
<dbReference type="RefSeq" id="WP_189422961.1">
    <property type="nucleotide sequence ID" value="NZ_BMZE01000001.1"/>
</dbReference>
<reference evidence="2" key="1">
    <citation type="journal article" date="2014" name="Int. J. Syst. Evol. Microbiol.">
        <title>Complete genome sequence of Corynebacterium casei LMG S-19264T (=DSM 44701T), isolated from a smear-ripened cheese.</title>
        <authorList>
            <consortium name="US DOE Joint Genome Institute (JGI-PGF)"/>
            <person name="Walter F."/>
            <person name="Albersmeier A."/>
            <person name="Kalinowski J."/>
            <person name="Ruckert C."/>
        </authorList>
    </citation>
    <scope>NUCLEOTIDE SEQUENCE</scope>
    <source>
        <strain evidence="2">KCTC 32437</strain>
    </source>
</reference>
<dbReference type="Proteomes" id="UP000646579">
    <property type="component" value="Unassembled WGS sequence"/>
</dbReference>
<accession>A0A918RVW0</accession>
<evidence type="ECO:0000313" key="2">
    <source>
        <dbReference type="EMBL" id="GHA13155.1"/>
    </source>
</evidence>